<dbReference type="PANTHER" id="PTHR36449:SF1">
    <property type="entry name" value="ACETYLTRANSFERASE"/>
    <property type="match status" value="1"/>
</dbReference>
<keyword evidence="2" id="KW-0012">Acyltransferase</keyword>
<gene>
    <name evidence="3" type="ORF">BN2476_1380014</name>
</gene>
<evidence type="ECO:0000313" key="3">
    <source>
        <dbReference type="EMBL" id="SIT51753.1"/>
    </source>
</evidence>
<protein>
    <recommendedName>
        <fullName evidence="5">GNAT family N-acetyltransferase</fullName>
    </recommendedName>
</protein>
<dbReference type="Gene3D" id="3.40.630.30">
    <property type="match status" value="1"/>
</dbReference>
<evidence type="ECO:0000313" key="4">
    <source>
        <dbReference type="Proteomes" id="UP000195569"/>
    </source>
</evidence>
<organism evidence="3 4">
    <name type="scientific">Paraburkholderia piptadeniae</name>
    <dbReference type="NCBI Taxonomy" id="1701573"/>
    <lineage>
        <taxon>Bacteria</taxon>
        <taxon>Pseudomonadati</taxon>
        <taxon>Pseudomonadota</taxon>
        <taxon>Betaproteobacteria</taxon>
        <taxon>Burkholderiales</taxon>
        <taxon>Burkholderiaceae</taxon>
        <taxon>Paraburkholderia</taxon>
    </lineage>
</organism>
<name>A0A1N7SWG5_9BURK</name>
<dbReference type="EMBL" id="CYGY02000138">
    <property type="protein sequence ID" value="SIT51753.1"/>
    <property type="molecule type" value="Genomic_DNA"/>
</dbReference>
<proteinExistence type="predicted"/>
<dbReference type="GO" id="GO:0016746">
    <property type="term" value="F:acyltransferase activity"/>
    <property type="evidence" value="ECO:0007669"/>
    <property type="project" value="UniProtKB-KW"/>
</dbReference>
<accession>A0A1N7SWG5</accession>
<dbReference type="Proteomes" id="UP000195569">
    <property type="component" value="Unassembled WGS sequence"/>
</dbReference>
<dbReference type="PANTHER" id="PTHR36449">
    <property type="entry name" value="ACETYLTRANSFERASE-RELATED"/>
    <property type="match status" value="1"/>
</dbReference>
<dbReference type="AlphaFoldDB" id="A0A1N7SWG5"/>
<evidence type="ECO:0008006" key="5">
    <source>
        <dbReference type="Google" id="ProtNLM"/>
    </source>
</evidence>
<evidence type="ECO:0000256" key="2">
    <source>
        <dbReference type="ARBA" id="ARBA00023315"/>
    </source>
</evidence>
<sequence length="103" mass="11024">MTVRAPEPLGAQHELEAFPSGVESLDHWLKHRVLKNPESGASRTFVACDGQRVLAYYALASGAVALDDAPGHFRRNIPDLIPVVVLGRLAEDRSLQGGSPVGP</sequence>
<keyword evidence="4" id="KW-1185">Reference proteome</keyword>
<comment type="caution">
    <text evidence="3">The sequence shown here is derived from an EMBL/GenBank/DDBJ whole genome shotgun (WGS) entry which is preliminary data.</text>
</comment>
<keyword evidence="1" id="KW-0808">Transferase</keyword>
<dbReference type="RefSeq" id="WP_227747144.1">
    <property type="nucleotide sequence ID" value="NZ_CYGY02000138.1"/>
</dbReference>
<evidence type="ECO:0000256" key="1">
    <source>
        <dbReference type="ARBA" id="ARBA00022679"/>
    </source>
</evidence>
<reference evidence="3" key="1">
    <citation type="submission" date="2016-12" db="EMBL/GenBank/DDBJ databases">
        <authorList>
            <person name="Moulin L."/>
        </authorList>
    </citation>
    <scope>NUCLEOTIDE SEQUENCE [LARGE SCALE GENOMIC DNA]</scope>
    <source>
        <strain evidence="3">STM 7183</strain>
    </source>
</reference>